<dbReference type="Pfam" id="PF01497">
    <property type="entry name" value="Peripla_BP_2"/>
    <property type="match status" value="1"/>
</dbReference>
<dbReference type="PATRIC" id="fig|272562.8.peg.995"/>
<comment type="subcellular location">
    <subcellularLocation>
        <location evidence="1">Cell envelope</location>
    </subcellularLocation>
</comment>
<dbReference type="PROSITE" id="PS51257">
    <property type="entry name" value="PROKAR_LIPOPROTEIN"/>
    <property type="match status" value="1"/>
</dbReference>
<dbReference type="GO" id="GO:1901678">
    <property type="term" value="P:iron coordination entity transport"/>
    <property type="evidence" value="ECO:0007669"/>
    <property type="project" value="UniProtKB-ARBA"/>
</dbReference>
<protein>
    <submittedName>
        <fullName evidence="7">Ferrichrome-binding periplasmic proteinl, fhuD</fullName>
    </submittedName>
</protein>
<dbReference type="InterPro" id="IPR051313">
    <property type="entry name" value="Bact_iron-sidero_bind"/>
</dbReference>
<dbReference type="GO" id="GO:0030288">
    <property type="term" value="C:outer membrane-bounded periplasmic space"/>
    <property type="evidence" value="ECO:0007669"/>
    <property type="project" value="TreeGrafter"/>
</dbReference>
<dbReference type="KEGG" id="cac:CA_C0790"/>
<dbReference type="OrthoDB" id="9793175at2"/>
<accession>Q97KX6</accession>
<keyword evidence="4 5" id="KW-0732">Signal</keyword>
<comment type="similarity">
    <text evidence="2">Belongs to the bacterial solute-binding protein 8 family.</text>
</comment>
<dbReference type="SUPFAM" id="SSF53807">
    <property type="entry name" value="Helical backbone' metal receptor"/>
    <property type="match status" value="1"/>
</dbReference>
<gene>
    <name evidence="7" type="primary">fhuD</name>
    <name evidence="7" type="ordered locus">CA_C0790</name>
</gene>
<name>Q97KX6_CLOAB</name>
<dbReference type="GeneID" id="44997301"/>
<dbReference type="CDD" id="cd01138">
    <property type="entry name" value="FeuA"/>
    <property type="match status" value="1"/>
</dbReference>
<dbReference type="HOGENOM" id="CLU_038034_0_1_9"/>
<feature type="signal peptide" evidence="5">
    <location>
        <begin position="1"/>
        <end position="20"/>
    </location>
</feature>
<evidence type="ECO:0000256" key="3">
    <source>
        <dbReference type="ARBA" id="ARBA00022448"/>
    </source>
</evidence>
<sequence>MKKILISIMIIMMIFGSACSQNSIKTSKDTSKEAETITYKSENGPIKVPAHPKRIVALNGSTSGDIMKLGGNIVGVEKYSMANPLYKKYLKNATVVSDEDLEKIIELKPDLIIAGSTDKNLDKLSKIAPTVSYTYNKLGYLDQVIEIGKLINKKKQAQEWVNNFKKRASDAGEKIKNKIGNNSTVTILGGDNKQLYVFGSNWGRGSEILYQAMGLKMPAKVTANALKPGYYVISSEVLPQYIGDYLIYIKDSAADNSFQNTDTYKNIPAVKNNRVLEVDANKFYFNDPISLDYELDTFINYFLGNSK</sequence>
<evidence type="ECO:0000259" key="6">
    <source>
        <dbReference type="PROSITE" id="PS50983"/>
    </source>
</evidence>
<feature type="domain" description="Fe/B12 periplasmic-binding" evidence="6">
    <location>
        <begin position="54"/>
        <end position="306"/>
    </location>
</feature>
<dbReference type="Proteomes" id="UP000000814">
    <property type="component" value="Chromosome"/>
</dbReference>
<dbReference type="InterPro" id="IPR002491">
    <property type="entry name" value="ABC_transptr_periplasmic_BD"/>
</dbReference>
<reference evidence="7 8" key="1">
    <citation type="journal article" date="2001" name="J. Bacteriol.">
        <title>Genome sequence and comparative analysis of the solvent-producing bacterium Clostridium acetobutylicum.</title>
        <authorList>
            <person name="Nolling J."/>
            <person name="Breton G."/>
            <person name="Omelchenko M.V."/>
            <person name="Makarova K.S."/>
            <person name="Zeng Q."/>
            <person name="Gibson R."/>
            <person name="Lee H.M."/>
            <person name="Dubois J."/>
            <person name="Qiu D."/>
            <person name="Hitti J."/>
            <person name="Wolf Y.I."/>
            <person name="Tatusov R.L."/>
            <person name="Sabathe F."/>
            <person name="Doucette-Stamm L."/>
            <person name="Soucaille P."/>
            <person name="Daly M.J."/>
            <person name="Bennett G.N."/>
            <person name="Koonin E.V."/>
            <person name="Smith D.R."/>
        </authorList>
    </citation>
    <scope>NUCLEOTIDE SEQUENCE [LARGE SCALE GENOMIC DNA]</scope>
    <source>
        <strain evidence="8">ATCC 824 / DSM 792 / JCM 1419 / LMG 5710 / VKM B-1787</strain>
    </source>
</reference>
<dbReference type="AlphaFoldDB" id="Q97KX6"/>
<evidence type="ECO:0000256" key="2">
    <source>
        <dbReference type="ARBA" id="ARBA00008814"/>
    </source>
</evidence>
<proteinExistence type="inferred from homology"/>
<keyword evidence="3" id="KW-0813">Transport</keyword>
<organism evidence="7 8">
    <name type="scientific">Clostridium acetobutylicum (strain ATCC 824 / DSM 792 / JCM 1419 / IAM 19013 / LMG 5710 / NBRC 13948 / NRRL B-527 / VKM B-1787 / 2291 / W)</name>
    <dbReference type="NCBI Taxonomy" id="272562"/>
    <lineage>
        <taxon>Bacteria</taxon>
        <taxon>Bacillati</taxon>
        <taxon>Bacillota</taxon>
        <taxon>Clostridia</taxon>
        <taxon>Eubacteriales</taxon>
        <taxon>Clostridiaceae</taxon>
        <taxon>Clostridium</taxon>
    </lineage>
</organism>
<evidence type="ECO:0000313" key="8">
    <source>
        <dbReference type="Proteomes" id="UP000000814"/>
    </source>
</evidence>
<evidence type="ECO:0000256" key="1">
    <source>
        <dbReference type="ARBA" id="ARBA00004196"/>
    </source>
</evidence>
<dbReference type="PROSITE" id="PS50983">
    <property type="entry name" value="FE_B12_PBP"/>
    <property type="match status" value="1"/>
</dbReference>
<dbReference type="RefSeq" id="WP_010964108.1">
    <property type="nucleotide sequence ID" value="NC_003030.1"/>
</dbReference>
<evidence type="ECO:0000313" key="7">
    <source>
        <dbReference type="EMBL" id="AAK78766.1"/>
    </source>
</evidence>
<dbReference type="PANTHER" id="PTHR30532">
    <property type="entry name" value="IRON III DICITRATE-BINDING PERIPLASMIC PROTEIN"/>
    <property type="match status" value="1"/>
</dbReference>
<dbReference type="PANTHER" id="PTHR30532:SF26">
    <property type="entry name" value="IRON(3+)-HYDROXAMATE-BINDING PROTEIN FHUD"/>
    <property type="match status" value="1"/>
</dbReference>
<dbReference type="PIR" id="C96997">
    <property type="entry name" value="C96997"/>
</dbReference>
<evidence type="ECO:0000256" key="5">
    <source>
        <dbReference type="SAM" id="SignalP"/>
    </source>
</evidence>
<feature type="chain" id="PRO_5039426217" evidence="5">
    <location>
        <begin position="21"/>
        <end position="307"/>
    </location>
</feature>
<evidence type="ECO:0000256" key="4">
    <source>
        <dbReference type="ARBA" id="ARBA00022729"/>
    </source>
</evidence>
<dbReference type="STRING" id="272562.CA_C0790"/>
<dbReference type="eggNOG" id="COG0614">
    <property type="taxonomic scope" value="Bacteria"/>
</dbReference>
<dbReference type="Gene3D" id="3.40.50.1980">
    <property type="entry name" value="Nitrogenase molybdenum iron protein domain"/>
    <property type="match status" value="2"/>
</dbReference>
<keyword evidence="8" id="KW-1185">Reference proteome</keyword>
<dbReference type="EMBL" id="AE001437">
    <property type="protein sequence ID" value="AAK78766.1"/>
    <property type="molecule type" value="Genomic_DNA"/>
</dbReference>